<organism evidence="9 10">
    <name type="scientific">Tolypothrix bouteillei VB521301</name>
    <dbReference type="NCBI Taxonomy" id="1479485"/>
    <lineage>
        <taxon>Bacteria</taxon>
        <taxon>Bacillati</taxon>
        <taxon>Cyanobacteriota</taxon>
        <taxon>Cyanophyceae</taxon>
        <taxon>Nostocales</taxon>
        <taxon>Tolypothrichaceae</taxon>
        <taxon>Tolypothrix</taxon>
    </lineage>
</organism>
<keyword evidence="2 6" id="KW-0378">Hydrolase</keyword>
<dbReference type="InterPro" id="IPR006047">
    <property type="entry name" value="GH13_cat_dom"/>
</dbReference>
<evidence type="ECO:0000313" key="10">
    <source>
        <dbReference type="Proteomes" id="UP000029738"/>
    </source>
</evidence>
<keyword evidence="4 6" id="KW-0326">Glycosidase</keyword>
<feature type="chain" id="PRO_5035927589" description="Alpha-amylase" evidence="7">
    <location>
        <begin position="27"/>
        <end position="461"/>
    </location>
</feature>
<dbReference type="Proteomes" id="UP000029738">
    <property type="component" value="Unassembled WGS sequence"/>
</dbReference>
<dbReference type="Gene3D" id="3.20.20.80">
    <property type="entry name" value="Glycosidases"/>
    <property type="match status" value="1"/>
</dbReference>
<evidence type="ECO:0000256" key="6">
    <source>
        <dbReference type="RuleBase" id="RU361134"/>
    </source>
</evidence>
<sequence length="461" mass="52620">MNFIKVLFIHAVILCTICAFHMKTLAVEKTTAIFHAFDGQYSNIEQLVCDLGQQGYSHIQIPPTQKSNPSQEWWARYQPVDYSVIEGRGSEEDLKKLINKAHSCHVKVIADVVFNHMANLDNNEDFEDLSKFPNLSVRDFHSASESPGKKPCDINYNDGNRDSEINCWLGGLPDLIFTNNVKKIQKAHLKKLLNLGVDGFRFDAAKHMPDSVVKEYISYVERQSQGKTWNYIEAIADSDTHPENYNSIAAVTDFLLYHSMKNAFTFGGDLRSLRVPRAVFDPRSVTFGRNHDNIRSLNSNAINPYSNDSDSYLATAYVLARESGTPLVLNWDNADAAFIKYGVKFRQIMHQRENEKRNVKENVLTVVDSPTVLLMERGREGFFVVNKGENKFEVPELDLTLSHLEGCYRELRHNFTVAIERGHYGKKFITHWGTSNRAGMEVDSRDALYFTRETFHQCQTG</sequence>
<evidence type="ECO:0000256" key="2">
    <source>
        <dbReference type="ARBA" id="ARBA00022801"/>
    </source>
</evidence>
<name>A0A8S9SWI2_9CYAN</name>
<evidence type="ECO:0000313" key="9">
    <source>
        <dbReference type="EMBL" id="KAF3884216.1"/>
    </source>
</evidence>
<dbReference type="PRINTS" id="PR00110">
    <property type="entry name" value="ALPHAAMYLASE"/>
</dbReference>
<evidence type="ECO:0000256" key="1">
    <source>
        <dbReference type="ARBA" id="ARBA00008061"/>
    </source>
</evidence>
<evidence type="ECO:0000256" key="5">
    <source>
        <dbReference type="RuleBase" id="RU003615"/>
    </source>
</evidence>
<comment type="catalytic activity">
    <reaction evidence="6">
        <text>Endohydrolysis of (1-&gt;4)-alpha-D-glucosidic linkages in polysaccharides containing three or more (1-&gt;4)-alpha-linked D-glucose units.</text>
        <dbReference type="EC" id="3.2.1.1"/>
    </reaction>
</comment>
<feature type="domain" description="Glycosyl hydrolase family 13 catalytic" evidence="8">
    <location>
        <begin position="31"/>
        <end position="346"/>
    </location>
</feature>
<comment type="caution">
    <text evidence="9">The sequence shown here is derived from an EMBL/GenBank/DDBJ whole genome shotgun (WGS) entry which is preliminary data.</text>
</comment>
<reference evidence="9" key="1">
    <citation type="journal article" date="2015" name="Genome Announc.">
        <title>Draft Genome Sequence of Tolypothrix boutellei Strain VB521301.</title>
        <authorList>
            <person name="Chandrababunaidu M.M."/>
            <person name="Singh D."/>
            <person name="Sen D."/>
            <person name="Bhan S."/>
            <person name="Das S."/>
            <person name="Gupta A."/>
            <person name="Adhikary S.P."/>
            <person name="Tripathy S."/>
        </authorList>
    </citation>
    <scope>NUCLEOTIDE SEQUENCE</scope>
    <source>
        <strain evidence="9">VB521301</strain>
    </source>
</reference>
<keyword evidence="3 6" id="KW-0119">Carbohydrate metabolism</keyword>
<gene>
    <name evidence="9" type="ORF">DA73_0400000935</name>
</gene>
<dbReference type="GO" id="GO:0005975">
    <property type="term" value="P:carbohydrate metabolic process"/>
    <property type="evidence" value="ECO:0007669"/>
    <property type="project" value="InterPro"/>
</dbReference>
<dbReference type="SMART" id="SM00642">
    <property type="entry name" value="Aamy"/>
    <property type="match status" value="1"/>
</dbReference>
<keyword evidence="10" id="KW-1185">Reference proteome</keyword>
<feature type="signal peptide" evidence="7">
    <location>
        <begin position="1"/>
        <end position="26"/>
    </location>
</feature>
<reference evidence="9" key="2">
    <citation type="submission" date="2019-11" db="EMBL/GenBank/DDBJ databases">
        <title>Improved Assembly of Tolypothrix boutellei genome.</title>
        <authorList>
            <person name="Sarangi A.N."/>
            <person name="Mukherjee M."/>
            <person name="Ghosh S."/>
            <person name="Singh D."/>
            <person name="Das A."/>
            <person name="Kant S."/>
            <person name="Prusty A."/>
            <person name="Tripathy S."/>
        </authorList>
    </citation>
    <scope>NUCLEOTIDE SEQUENCE</scope>
    <source>
        <strain evidence="9">VB521301</strain>
    </source>
</reference>
<comment type="similarity">
    <text evidence="1 5">Belongs to the glycosyl hydrolase 13 family.</text>
</comment>
<dbReference type="AlphaFoldDB" id="A0A8S9SWI2"/>
<evidence type="ECO:0000256" key="7">
    <source>
        <dbReference type="SAM" id="SignalP"/>
    </source>
</evidence>
<dbReference type="InterPro" id="IPR017853">
    <property type="entry name" value="GH"/>
</dbReference>
<evidence type="ECO:0000256" key="4">
    <source>
        <dbReference type="ARBA" id="ARBA00023295"/>
    </source>
</evidence>
<dbReference type="EC" id="3.2.1.1" evidence="6"/>
<dbReference type="InterPro" id="IPR006046">
    <property type="entry name" value="Alpha_amylase"/>
</dbReference>
<accession>A0A8S9SWI2</accession>
<evidence type="ECO:0000256" key="3">
    <source>
        <dbReference type="ARBA" id="ARBA00023277"/>
    </source>
</evidence>
<dbReference type="EMBL" id="JHEG04000001">
    <property type="protein sequence ID" value="KAF3884216.1"/>
    <property type="molecule type" value="Genomic_DNA"/>
</dbReference>
<protein>
    <recommendedName>
        <fullName evidence="6">Alpha-amylase</fullName>
        <ecNumber evidence="6">3.2.1.1</ecNumber>
    </recommendedName>
</protein>
<dbReference type="GO" id="GO:0004556">
    <property type="term" value="F:alpha-amylase activity"/>
    <property type="evidence" value="ECO:0007669"/>
    <property type="project" value="UniProtKB-UniRule"/>
</dbReference>
<proteinExistence type="inferred from homology"/>
<keyword evidence="7" id="KW-0732">Signal</keyword>
<dbReference type="GO" id="GO:0043169">
    <property type="term" value="F:cation binding"/>
    <property type="evidence" value="ECO:0007669"/>
    <property type="project" value="InterPro"/>
</dbReference>
<dbReference type="SUPFAM" id="SSF51445">
    <property type="entry name" value="(Trans)glycosidases"/>
    <property type="match status" value="1"/>
</dbReference>
<dbReference type="Pfam" id="PF00128">
    <property type="entry name" value="Alpha-amylase"/>
    <property type="match status" value="1"/>
</dbReference>
<evidence type="ECO:0000259" key="8">
    <source>
        <dbReference type="SMART" id="SM00642"/>
    </source>
</evidence>
<dbReference type="PANTHER" id="PTHR43447">
    <property type="entry name" value="ALPHA-AMYLASE"/>
    <property type="match status" value="1"/>
</dbReference>